<organism evidence="1 2">
    <name type="scientific">Reinekea blandensis MED297</name>
    <dbReference type="NCBI Taxonomy" id="314283"/>
    <lineage>
        <taxon>Bacteria</taxon>
        <taxon>Pseudomonadati</taxon>
        <taxon>Pseudomonadota</taxon>
        <taxon>Gammaproteobacteria</taxon>
        <taxon>Oceanospirillales</taxon>
        <taxon>Saccharospirillaceae</taxon>
        <taxon>Reinekea</taxon>
    </lineage>
</organism>
<gene>
    <name evidence="1" type="ORF">MED297_18076</name>
</gene>
<comment type="caution">
    <text evidence="1">The sequence shown here is derived from an EMBL/GenBank/DDBJ whole genome shotgun (WGS) entry which is preliminary data.</text>
</comment>
<evidence type="ECO:0000313" key="1">
    <source>
        <dbReference type="EMBL" id="EAR07334.1"/>
    </source>
</evidence>
<dbReference type="RefSeq" id="WP_008044063.1">
    <property type="nucleotide sequence ID" value="NZ_CH724150.1"/>
</dbReference>
<protein>
    <submittedName>
        <fullName evidence="1">Uncharacterized protein</fullName>
    </submittedName>
</protein>
<dbReference type="Proteomes" id="UP000005953">
    <property type="component" value="Unassembled WGS sequence"/>
</dbReference>
<dbReference type="HOGENOM" id="CLU_1747445_0_0_6"/>
<dbReference type="EMBL" id="AAOE01000047">
    <property type="protein sequence ID" value="EAR07334.1"/>
    <property type="molecule type" value="Genomic_DNA"/>
</dbReference>
<name>A4BKM3_9GAMM</name>
<reference evidence="1 2" key="1">
    <citation type="submission" date="2006-02" db="EMBL/GenBank/DDBJ databases">
        <authorList>
            <person name="Pinhassi J."/>
            <person name="Pedros-Alio C."/>
            <person name="Ferriera S."/>
            <person name="Johnson J."/>
            <person name="Kravitz S."/>
            <person name="Halpern A."/>
            <person name="Remington K."/>
            <person name="Beeson K."/>
            <person name="Tran B."/>
            <person name="Rogers Y.-H."/>
            <person name="Friedman R."/>
            <person name="Venter J.C."/>
        </authorList>
    </citation>
    <scope>NUCLEOTIDE SEQUENCE [LARGE SCALE GENOMIC DNA]</scope>
    <source>
        <strain evidence="1 2">MED297</strain>
    </source>
</reference>
<evidence type="ECO:0000313" key="2">
    <source>
        <dbReference type="Proteomes" id="UP000005953"/>
    </source>
</evidence>
<keyword evidence="2" id="KW-1185">Reference proteome</keyword>
<proteinExistence type="predicted"/>
<sequence>MKNMVDLPENYKPFKTLVFCSNTLVNGKVPISISGDIPILIGQGSKLKIWINLLSQNKSGKTRPIVRESLSLHPQVQIDQTPERTKIFANKELLVEVIKKSSNEADVIHLDLRPIGISIFGDKDGLNVGNQTMSGNTFSNVDCMVGIDASH</sequence>
<accession>A4BKM3</accession>
<dbReference type="OrthoDB" id="1495082at2"/>
<dbReference type="AlphaFoldDB" id="A4BKM3"/>